<dbReference type="AlphaFoldDB" id="D8LM33"/>
<proteinExistence type="predicted"/>
<feature type="transmembrane region" description="Helical" evidence="1">
    <location>
        <begin position="67"/>
        <end position="85"/>
    </location>
</feature>
<feature type="transmembrane region" description="Helical" evidence="1">
    <location>
        <begin position="43"/>
        <end position="61"/>
    </location>
</feature>
<feature type="transmembrane region" description="Helical" evidence="1">
    <location>
        <begin position="279"/>
        <end position="296"/>
    </location>
</feature>
<gene>
    <name evidence="2" type="ORF">Esi_0038_0157</name>
</gene>
<feature type="transmembrane region" description="Helical" evidence="1">
    <location>
        <begin position="129"/>
        <end position="148"/>
    </location>
</feature>
<evidence type="ECO:0000313" key="3">
    <source>
        <dbReference type="Proteomes" id="UP000002630"/>
    </source>
</evidence>
<dbReference type="InParanoid" id="D8LM33"/>
<dbReference type="OrthoDB" id="187805at2759"/>
<dbReference type="OMA" id="VLICCAM"/>
<keyword evidence="1" id="KW-0472">Membrane</keyword>
<accession>D8LM33</accession>
<organism evidence="2 3">
    <name type="scientific">Ectocarpus siliculosus</name>
    <name type="common">Brown alga</name>
    <name type="synonym">Conferva siliculosa</name>
    <dbReference type="NCBI Taxonomy" id="2880"/>
    <lineage>
        <taxon>Eukaryota</taxon>
        <taxon>Sar</taxon>
        <taxon>Stramenopiles</taxon>
        <taxon>Ochrophyta</taxon>
        <taxon>PX clade</taxon>
        <taxon>Phaeophyceae</taxon>
        <taxon>Ectocarpales</taxon>
        <taxon>Ectocarpaceae</taxon>
        <taxon>Ectocarpus</taxon>
    </lineage>
</organism>
<feature type="transmembrane region" description="Helical" evidence="1">
    <location>
        <begin position="215"/>
        <end position="240"/>
    </location>
</feature>
<dbReference type="Proteomes" id="UP000002630">
    <property type="component" value="Linkage Group LG17"/>
</dbReference>
<feature type="transmembrane region" description="Helical" evidence="1">
    <location>
        <begin position="97"/>
        <end position="117"/>
    </location>
</feature>
<name>D8LM33_ECTSI</name>
<reference evidence="2 3" key="1">
    <citation type="journal article" date="2010" name="Nature">
        <title>The Ectocarpus genome and the independent evolution of multicellularity in brown algae.</title>
        <authorList>
            <person name="Cock J.M."/>
            <person name="Sterck L."/>
            <person name="Rouze P."/>
            <person name="Scornet D."/>
            <person name="Allen A.E."/>
            <person name="Amoutzias G."/>
            <person name="Anthouard V."/>
            <person name="Artiguenave F."/>
            <person name="Aury J.M."/>
            <person name="Badger J.H."/>
            <person name="Beszteri B."/>
            <person name="Billiau K."/>
            <person name="Bonnet E."/>
            <person name="Bothwell J.H."/>
            <person name="Bowler C."/>
            <person name="Boyen C."/>
            <person name="Brownlee C."/>
            <person name="Carrano C.J."/>
            <person name="Charrier B."/>
            <person name="Cho G.Y."/>
            <person name="Coelho S.M."/>
            <person name="Collen J."/>
            <person name="Corre E."/>
            <person name="Da Silva C."/>
            <person name="Delage L."/>
            <person name="Delaroque N."/>
            <person name="Dittami S.M."/>
            <person name="Doulbeau S."/>
            <person name="Elias M."/>
            <person name="Farnham G."/>
            <person name="Gachon C.M."/>
            <person name="Gschloessl B."/>
            <person name="Heesch S."/>
            <person name="Jabbari K."/>
            <person name="Jubin C."/>
            <person name="Kawai H."/>
            <person name="Kimura K."/>
            <person name="Kloareg B."/>
            <person name="Kupper F.C."/>
            <person name="Lang D."/>
            <person name="Le Bail A."/>
            <person name="Leblanc C."/>
            <person name="Lerouge P."/>
            <person name="Lohr M."/>
            <person name="Lopez P.J."/>
            <person name="Martens C."/>
            <person name="Maumus F."/>
            <person name="Michel G."/>
            <person name="Miranda-Saavedra D."/>
            <person name="Morales J."/>
            <person name="Moreau H."/>
            <person name="Motomura T."/>
            <person name="Nagasato C."/>
            <person name="Napoli C.A."/>
            <person name="Nelson D.R."/>
            <person name="Nyvall-Collen P."/>
            <person name="Peters A.F."/>
            <person name="Pommier C."/>
            <person name="Potin P."/>
            <person name="Poulain J."/>
            <person name="Quesneville H."/>
            <person name="Read B."/>
            <person name="Rensing S.A."/>
            <person name="Ritter A."/>
            <person name="Rousvoal S."/>
            <person name="Samanta M."/>
            <person name="Samson G."/>
            <person name="Schroeder D.C."/>
            <person name="Segurens B."/>
            <person name="Strittmatter M."/>
            <person name="Tonon T."/>
            <person name="Tregear J.W."/>
            <person name="Valentin K."/>
            <person name="von Dassow P."/>
            <person name="Yamagishi T."/>
            <person name="Van de Peer Y."/>
            <person name="Wincker P."/>
        </authorList>
    </citation>
    <scope>NUCLEOTIDE SEQUENCE [LARGE SCALE GENOMIC DNA]</scope>
    <source>
        <strain evidence="3">Ec32 / CCAP1310/4</strain>
    </source>
</reference>
<protein>
    <recommendedName>
        <fullName evidence="4">Transmembrane protein</fullName>
    </recommendedName>
</protein>
<sequence>MLAGRNGADVDEFDNQLNDPGQYDNPQDPASLSVVEHLRALSIRGKLTLLYVAGVIVFVLWALDWVIAFACMASFLVSAAPLFVWWSRIRFSCPLDLVVRSFGLGIFAMVWVVYMLFRLCSTGLMGRLLYMMFGRLVGVVVLVILVGLEEMVKVVFARWSKRDVAIGRETKAHQIAATATSVGYSVGFSFFMIIVLDLEVDLLLGIQADSSADMIVALLALLITTMFGTPMHVLSGYLVGLEVTRQTHFMKVALYTFLIRSLFMVNIFLWVFLFGTWQPIMAGLLLTNVLICCAMVHRIKKVEATLPVEYLQRVGYLQAFGYGVLPGGDVDEVEIPSNVDVNTLV</sequence>
<keyword evidence="1" id="KW-1133">Transmembrane helix</keyword>
<evidence type="ECO:0000313" key="2">
    <source>
        <dbReference type="EMBL" id="CBN77247.1"/>
    </source>
</evidence>
<dbReference type="EMBL" id="FN648575">
    <property type="protein sequence ID" value="CBN77247.1"/>
    <property type="molecule type" value="Genomic_DNA"/>
</dbReference>
<feature type="transmembrane region" description="Helical" evidence="1">
    <location>
        <begin position="175"/>
        <end position="195"/>
    </location>
</feature>
<evidence type="ECO:0000256" key="1">
    <source>
        <dbReference type="SAM" id="Phobius"/>
    </source>
</evidence>
<dbReference type="EMBL" id="FN649742">
    <property type="protein sequence ID" value="CBN77247.1"/>
    <property type="molecule type" value="Genomic_DNA"/>
</dbReference>
<evidence type="ECO:0008006" key="4">
    <source>
        <dbReference type="Google" id="ProtNLM"/>
    </source>
</evidence>
<feature type="transmembrane region" description="Helical" evidence="1">
    <location>
        <begin position="252"/>
        <end position="273"/>
    </location>
</feature>
<keyword evidence="1" id="KW-0812">Transmembrane</keyword>
<keyword evidence="3" id="KW-1185">Reference proteome</keyword>